<dbReference type="Proteomes" id="UP001500426">
    <property type="component" value="Unassembled WGS sequence"/>
</dbReference>
<accession>A0ABP7USU9</accession>
<reference evidence="3" key="1">
    <citation type="journal article" date="2019" name="Int. J. Syst. Evol. Microbiol.">
        <title>The Global Catalogue of Microorganisms (GCM) 10K type strain sequencing project: providing services to taxonomists for standard genome sequencing and annotation.</title>
        <authorList>
            <consortium name="The Broad Institute Genomics Platform"/>
            <consortium name="The Broad Institute Genome Sequencing Center for Infectious Disease"/>
            <person name="Wu L."/>
            <person name="Ma J."/>
        </authorList>
    </citation>
    <scope>NUCLEOTIDE SEQUENCE [LARGE SCALE GENOMIC DNA]</scope>
    <source>
        <strain evidence="3">JCM 17068</strain>
    </source>
</reference>
<organism evidence="2 3">
    <name type="scientific">Flavobacterium chungnamense</name>
    <dbReference type="NCBI Taxonomy" id="706182"/>
    <lineage>
        <taxon>Bacteria</taxon>
        <taxon>Pseudomonadati</taxon>
        <taxon>Bacteroidota</taxon>
        <taxon>Flavobacteriia</taxon>
        <taxon>Flavobacteriales</taxon>
        <taxon>Flavobacteriaceae</taxon>
        <taxon>Flavobacterium</taxon>
    </lineage>
</organism>
<evidence type="ECO:0000313" key="3">
    <source>
        <dbReference type="Proteomes" id="UP001500426"/>
    </source>
</evidence>
<dbReference type="Pfam" id="PF12869">
    <property type="entry name" value="tRNA_anti-like"/>
    <property type="match status" value="1"/>
</dbReference>
<dbReference type="EMBL" id="BAABCS010000017">
    <property type="protein sequence ID" value="GAA4052001.1"/>
    <property type="molecule type" value="Genomic_DNA"/>
</dbReference>
<keyword evidence="1" id="KW-0812">Transmembrane</keyword>
<keyword evidence="1" id="KW-1133">Transmembrane helix</keyword>
<feature type="transmembrane region" description="Helical" evidence="1">
    <location>
        <begin position="7"/>
        <end position="25"/>
    </location>
</feature>
<sequence length="128" mass="14051">MSKKVKILIGLIVIITTGYFGYNYIMTGGARDVQTEKSEYTTSATNVFTEFSNNSETATAKYLNKTVEISGKVTNVGENVITLDEKVSCQLQVAEKVAIGSQVNIKGRVTGYDDLLEELKLDQCLIVK</sequence>
<name>A0ABP7USU9_9FLAO</name>
<dbReference type="InterPro" id="IPR024422">
    <property type="entry name" value="Protein_unknown_function_OB"/>
</dbReference>
<proteinExistence type="predicted"/>
<gene>
    <name evidence="2" type="ORF">GCM10022388_17670</name>
</gene>
<keyword evidence="1" id="KW-0472">Membrane</keyword>
<keyword evidence="3" id="KW-1185">Reference proteome</keyword>
<evidence type="ECO:0008006" key="4">
    <source>
        <dbReference type="Google" id="ProtNLM"/>
    </source>
</evidence>
<protein>
    <recommendedName>
        <fullName evidence="4">tRNA_anti-like</fullName>
    </recommendedName>
</protein>
<evidence type="ECO:0000313" key="2">
    <source>
        <dbReference type="EMBL" id="GAA4052001.1"/>
    </source>
</evidence>
<comment type="caution">
    <text evidence="2">The sequence shown here is derived from an EMBL/GenBank/DDBJ whole genome shotgun (WGS) entry which is preliminary data.</text>
</comment>
<evidence type="ECO:0000256" key="1">
    <source>
        <dbReference type="SAM" id="Phobius"/>
    </source>
</evidence>
<dbReference type="RefSeq" id="WP_345093736.1">
    <property type="nucleotide sequence ID" value="NZ_BAABCS010000017.1"/>
</dbReference>